<proteinExistence type="predicted"/>
<dbReference type="HOGENOM" id="CLU_072740_0_0_2"/>
<dbReference type="Pfam" id="PF24390">
    <property type="entry name" value="PRTase-CE"/>
    <property type="match status" value="1"/>
</dbReference>
<dbReference type="InterPro" id="IPR056920">
    <property type="entry name" value="PRTase-CE"/>
</dbReference>
<gene>
    <name evidence="2" type="ordered locus">Nmar_1474</name>
</gene>
<organism evidence="2 3">
    <name type="scientific">Nitrosopumilus maritimus (strain SCM1)</name>
    <dbReference type="NCBI Taxonomy" id="436308"/>
    <lineage>
        <taxon>Archaea</taxon>
        <taxon>Nitrososphaerota</taxon>
        <taxon>Nitrososphaeria</taxon>
        <taxon>Nitrosopumilales</taxon>
        <taxon>Nitrosopumilaceae</taxon>
        <taxon>Nitrosopumilus</taxon>
    </lineage>
</organism>
<protein>
    <recommendedName>
        <fullName evidence="1">PRTase-CE domain-containing protein</fullName>
    </recommendedName>
</protein>
<keyword evidence="3" id="KW-1185">Reference proteome</keyword>
<name>A9A4R6_NITMS</name>
<dbReference type="Proteomes" id="UP000000792">
    <property type="component" value="Chromosome"/>
</dbReference>
<evidence type="ECO:0000259" key="1">
    <source>
        <dbReference type="Pfam" id="PF24390"/>
    </source>
</evidence>
<sequence length="290" mass="34211">MALFFNDPKFHTIYEKIMDLNELVWENKLDPFMIEQWLENFDTKSDKLEMLELLSKFTYYNEKEISSLLTSSFELLKSYLSLIHLNQKIEISDLNEFVKNNCYFVGTWENPSKSGVHLLYDFRVLNKLPPRIFCNTVKDVPKNAPFVIFLDDIAGSGRQASDFWNLRVIKERKHLTNTKFLYLVLVGNEKGIEYIETKTKIKVLPVVKLDDRYKLFSKSSIYFPDKKKRQKVQKICEKYGKRLYANNPLGFANSQMLIGFHHNIPDNTLPIIWENKNNWDPIFPRFGAVV</sequence>
<dbReference type="KEGG" id="nmr:Nmar_1474"/>
<feature type="domain" description="PRTase-CE" evidence="1">
    <location>
        <begin position="34"/>
        <end position="285"/>
    </location>
</feature>
<dbReference type="GeneID" id="5773111"/>
<dbReference type="STRING" id="436308.Nmar_1474"/>
<dbReference type="RefSeq" id="WP_012215857.1">
    <property type="nucleotide sequence ID" value="NC_010085.1"/>
</dbReference>
<evidence type="ECO:0000313" key="3">
    <source>
        <dbReference type="Proteomes" id="UP000000792"/>
    </source>
</evidence>
<dbReference type="InParanoid" id="A9A4R6"/>
<dbReference type="AlphaFoldDB" id="A9A4R6"/>
<reference evidence="2 3" key="1">
    <citation type="journal article" date="2010" name="Proc. Natl. Acad. Sci. U.S.A.">
        <title>Nitrosopumilus maritimus genome reveals unique mechanisms for nitrification and autotrophy in globally distributed marine crenarchaea.</title>
        <authorList>
            <person name="Walker C.B."/>
            <person name="de la Torre J.R."/>
            <person name="Klotz M.G."/>
            <person name="Urakawa H."/>
            <person name="Pinel N."/>
            <person name="Arp D.J."/>
            <person name="Brochier-Armanet C."/>
            <person name="Chain P.S."/>
            <person name="Chan P.P."/>
            <person name="Gollabgir A."/>
            <person name="Hemp J."/>
            <person name="Hugler M."/>
            <person name="Karr E.A."/>
            <person name="Konneke M."/>
            <person name="Shin M."/>
            <person name="Lawton T.J."/>
            <person name="Lowe T."/>
            <person name="Martens-Habbena W."/>
            <person name="Sayavedra-Soto L.A."/>
            <person name="Lang D."/>
            <person name="Sievert S.M."/>
            <person name="Rosenzweig A.C."/>
            <person name="Manning G."/>
            <person name="Stahl D.A."/>
        </authorList>
    </citation>
    <scope>NUCLEOTIDE SEQUENCE [LARGE SCALE GENOMIC DNA]</scope>
    <source>
        <strain evidence="2 3">SCM1</strain>
    </source>
</reference>
<dbReference type="EnsemblBacteria" id="ABX13370">
    <property type="protein sequence ID" value="ABX13370"/>
    <property type="gene ID" value="Nmar_1474"/>
</dbReference>
<evidence type="ECO:0000313" key="2">
    <source>
        <dbReference type="EMBL" id="ABX13370.1"/>
    </source>
</evidence>
<accession>A9A4R6</accession>
<dbReference type="EMBL" id="CP000866">
    <property type="protein sequence ID" value="ABX13370.1"/>
    <property type="molecule type" value="Genomic_DNA"/>
</dbReference>